<feature type="transmembrane region" description="Helical" evidence="3">
    <location>
        <begin position="20"/>
        <end position="40"/>
    </location>
</feature>
<comment type="catalytic activity">
    <reaction evidence="2">
        <text>2 GTP = 3',3'-c-di-GMP + 2 diphosphate</text>
        <dbReference type="Rhea" id="RHEA:24898"/>
        <dbReference type="ChEBI" id="CHEBI:33019"/>
        <dbReference type="ChEBI" id="CHEBI:37565"/>
        <dbReference type="ChEBI" id="CHEBI:58805"/>
        <dbReference type="EC" id="2.7.7.65"/>
    </reaction>
</comment>
<dbReference type="PANTHER" id="PTHR45138:SF9">
    <property type="entry name" value="DIGUANYLATE CYCLASE DGCM-RELATED"/>
    <property type="match status" value="1"/>
</dbReference>
<feature type="transmembrane region" description="Helical" evidence="3">
    <location>
        <begin position="60"/>
        <end position="79"/>
    </location>
</feature>
<evidence type="ECO:0000256" key="1">
    <source>
        <dbReference type="ARBA" id="ARBA00012528"/>
    </source>
</evidence>
<dbReference type="InterPro" id="IPR050469">
    <property type="entry name" value="Diguanylate_Cyclase"/>
</dbReference>
<dbReference type="EMBL" id="FOTK01000034">
    <property type="protein sequence ID" value="SFM48508.1"/>
    <property type="molecule type" value="Genomic_DNA"/>
</dbReference>
<dbReference type="SMART" id="SM00267">
    <property type="entry name" value="GGDEF"/>
    <property type="match status" value="1"/>
</dbReference>
<keyword evidence="3" id="KW-1133">Transmembrane helix</keyword>
<dbReference type="CDD" id="cd01949">
    <property type="entry name" value="GGDEF"/>
    <property type="match status" value="1"/>
</dbReference>
<dbReference type="Gene3D" id="3.30.70.270">
    <property type="match status" value="1"/>
</dbReference>
<dbReference type="NCBIfam" id="TIGR00254">
    <property type="entry name" value="GGDEF"/>
    <property type="match status" value="1"/>
</dbReference>
<evidence type="ECO:0000259" key="4">
    <source>
        <dbReference type="PROSITE" id="PS50887"/>
    </source>
</evidence>
<dbReference type="PROSITE" id="PS50887">
    <property type="entry name" value="GGDEF"/>
    <property type="match status" value="1"/>
</dbReference>
<dbReference type="InterPro" id="IPR043128">
    <property type="entry name" value="Rev_trsase/Diguanyl_cyclase"/>
</dbReference>
<name>A0A1I4R858_9HYPH</name>
<organism evidence="5 6">
    <name type="scientific">Methylobacterium pseudosasicola</name>
    <dbReference type="NCBI Taxonomy" id="582667"/>
    <lineage>
        <taxon>Bacteria</taxon>
        <taxon>Pseudomonadati</taxon>
        <taxon>Pseudomonadota</taxon>
        <taxon>Alphaproteobacteria</taxon>
        <taxon>Hyphomicrobiales</taxon>
        <taxon>Methylobacteriaceae</taxon>
        <taxon>Methylobacterium</taxon>
    </lineage>
</organism>
<feature type="domain" description="GGDEF" evidence="4">
    <location>
        <begin position="154"/>
        <end position="285"/>
    </location>
</feature>
<dbReference type="Proteomes" id="UP000199048">
    <property type="component" value="Unassembled WGS sequence"/>
</dbReference>
<dbReference type="InterPro" id="IPR000160">
    <property type="entry name" value="GGDEF_dom"/>
</dbReference>
<dbReference type="SUPFAM" id="SSF55073">
    <property type="entry name" value="Nucleotide cyclase"/>
    <property type="match status" value="1"/>
</dbReference>
<evidence type="ECO:0000313" key="5">
    <source>
        <dbReference type="EMBL" id="SFM48508.1"/>
    </source>
</evidence>
<keyword evidence="3" id="KW-0472">Membrane</keyword>
<proteinExistence type="predicted"/>
<dbReference type="RefSeq" id="WP_167367812.1">
    <property type="nucleotide sequence ID" value="NZ_FOTK01000034.1"/>
</dbReference>
<accession>A0A1I4R858</accession>
<feature type="transmembrane region" description="Helical" evidence="3">
    <location>
        <begin position="91"/>
        <end position="113"/>
    </location>
</feature>
<gene>
    <name evidence="5" type="ORF">SAMN05192568_10342</name>
</gene>
<evidence type="ECO:0000256" key="3">
    <source>
        <dbReference type="SAM" id="Phobius"/>
    </source>
</evidence>
<reference evidence="6" key="1">
    <citation type="submission" date="2016-10" db="EMBL/GenBank/DDBJ databases">
        <authorList>
            <person name="Varghese N."/>
            <person name="Submissions S."/>
        </authorList>
    </citation>
    <scope>NUCLEOTIDE SEQUENCE [LARGE SCALE GENOMIC DNA]</scope>
    <source>
        <strain evidence="6">BL36</strain>
    </source>
</reference>
<dbReference type="InterPro" id="IPR029787">
    <property type="entry name" value="Nucleotide_cyclase"/>
</dbReference>
<dbReference type="PANTHER" id="PTHR45138">
    <property type="entry name" value="REGULATORY COMPONENTS OF SENSORY TRANSDUCTION SYSTEM"/>
    <property type="match status" value="1"/>
</dbReference>
<dbReference type="Pfam" id="PF00990">
    <property type="entry name" value="GGDEF"/>
    <property type="match status" value="1"/>
</dbReference>
<evidence type="ECO:0000256" key="2">
    <source>
        <dbReference type="ARBA" id="ARBA00034247"/>
    </source>
</evidence>
<sequence length="306" mass="32875">MSELVQTSNLADRLDAWSAWTTWTVLAAGGLALISADRIFPAVGMGPLFIPLIALAGWRLGLRASCFVTIIACFLNIFPHHVHEVGLNPDVAVARGIIRFSAYGFTLAVIHALRRTYDRERVRATHDALTNALNRAAFDRELETLLDAREPGDRAVALAMIDVDDFKRINDTHGHGVGDHVLRELTAAATSALHGRGRLFRLAGDEFAALIPIASTAAGRPTIERFHQELSAALGQSRYPTTVSMGGLVFQPSSLLDRAALMHEADGHMYAGKAAGKGRVRIAAPWPVAIANTDPVPTGAELVPAV</sequence>
<keyword evidence="3" id="KW-0812">Transmembrane</keyword>
<protein>
    <recommendedName>
        <fullName evidence="1">diguanylate cyclase</fullName>
        <ecNumber evidence="1">2.7.7.65</ecNumber>
    </recommendedName>
</protein>
<keyword evidence="6" id="KW-1185">Reference proteome</keyword>
<dbReference type="GO" id="GO:0052621">
    <property type="term" value="F:diguanylate cyclase activity"/>
    <property type="evidence" value="ECO:0007669"/>
    <property type="project" value="UniProtKB-EC"/>
</dbReference>
<evidence type="ECO:0000313" key="6">
    <source>
        <dbReference type="Proteomes" id="UP000199048"/>
    </source>
</evidence>
<dbReference type="STRING" id="582667.SAMN05192568_10342"/>
<dbReference type="EC" id="2.7.7.65" evidence="1"/>
<dbReference type="AlphaFoldDB" id="A0A1I4R858"/>